<proteinExistence type="predicted"/>
<gene>
    <name evidence="1" type="ORF">GCM10009776_36650</name>
</gene>
<sequence length="199" mass="22747">MPDPRQPRPLQSFNLFGDDVLLMLSRAWAEQTTEQLGTAKECRRRYEAIEATYERVDHDGEITQDVVSSAFRALWTAEALLITSASNLERWMTKLYRARNRRPRTNVEHLRTLRNALEHLHEANIDDDNWVATARTTTAERSGIGALPDAQLSIGLDGDGRIFGVITHDDLTTLVRALLDELDAELRDYAADWIEWQSE</sequence>
<evidence type="ECO:0000313" key="2">
    <source>
        <dbReference type="Proteomes" id="UP001499933"/>
    </source>
</evidence>
<dbReference type="Proteomes" id="UP001499933">
    <property type="component" value="Unassembled WGS sequence"/>
</dbReference>
<protein>
    <recommendedName>
        <fullName evidence="3">CBS domain-containing protein</fullName>
    </recommendedName>
</protein>
<keyword evidence="2" id="KW-1185">Reference proteome</keyword>
<name>A0ABN2RJS0_9MICO</name>
<dbReference type="RefSeq" id="WP_344097488.1">
    <property type="nucleotide sequence ID" value="NZ_BAAAOG010000013.1"/>
</dbReference>
<accession>A0ABN2RJS0</accession>
<comment type="caution">
    <text evidence="1">The sequence shown here is derived from an EMBL/GenBank/DDBJ whole genome shotgun (WGS) entry which is preliminary data.</text>
</comment>
<dbReference type="EMBL" id="BAAAOG010000013">
    <property type="protein sequence ID" value="GAA1970258.1"/>
    <property type="molecule type" value="Genomic_DNA"/>
</dbReference>
<organism evidence="1 2">
    <name type="scientific">Microbacterium deminutum</name>
    <dbReference type="NCBI Taxonomy" id="344164"/>
    <lineage>
        <taxon>Bacteria</taxon>
        <taxon>Bacillati</taxon>
        <taxon>Actinomycetota</taxon>
        <taxon>Actinomycetes</taxon>
        <taxon>Micrococcales</taxon>
        <taxon>Microbacteriaceae</taxon>
        <taxon>Microbacterium</taxon>
    </lineage>
</organism>
<evidence type="ECO:0000313" key="1">
    <source>
        <dbReference type="EMBL" id="GAA1970258.1"/>
    </source>
</evidence>
<reference evidence="1 2" key="1">
    <citation type="journal article" date="2019" name="Int. J. Syst. Evol. Microbiol.">
        <title>The Global Catalogue of Microorganisms (GCM) 10K type strain sequencing project: providing services to taxonomists for standard genome sequencing and annotation.</title>
        <authorList>
            <consortium name="The Broad Institute Genomics Platform"/>
            <consortium name="The Broad Institute Genome Sequencing Center for Infectious Disease"/>
            <person name="Wu L."/>
            <person name="Ma J."/>
        </authorList>
    </citation>
    <scope>NUCLEOTIDE SEQUENCE [LARGE SCALE GENOMIC DNA]</scope>
    <source>
        <strain evidence="1 2">JCM 14901</strain>
    </source>
</reference>
<evidence type="ECO:0008006" key="3">
    <source>
        <dbReference type="Google" id="ProtNLM"/>
    </source>
</evidence>